<keyword evidence="1" id="KW-0472">Membrane</keyword>
<evidence type="ECO:0000313" key="3">
    <source>
        <dbReference type="Proteomes" id="UP001157017"/>
    </source>
</evidence>
<dbReference type="Proteomes" id="UP001157017">
    <property type="component" value="Unassembled WGS sequence"/>
</dbReference>
<dbReference type="InterPro" id="IPR022062">
    <property type="entry name" value="DUF3618"/>
</dbReference>
<sequence>MSTDSSAAPGPEATSPEDIEAEIEQTRARLAGTVDELAVRIHPKSIAQRSVEDVKQTARDAALTPEGKPRTERLVAAGAALLALIGLVVWRKRRS</sequence>
<keyword evidence="3" id="KW-1185">Reference proteome</keyword>
<organism evidence="2 3">
    <name type="scientific">Angustibacter aerolatus</name>
    <dbReference type="NCBI Taxonomy" id="1162965"/>
    <lineage>
        <taxon>Bacteria</taxon>
        <taxon>Bacillati</taxon>
        <taxon>Actinomycetota</taxon>
        <taxon>Actinomycetes</taxon>
        <taxon>Kineosporiales</taxon>
        <taxon>Kineosporiaceae</taxon>
    </lineage>
</organism>
<evidence type="ECO:0000256" key="1">
    <source>
        <dbReference type="SAM" id="Phobius"/>
    </source>
</evidence>
<feature type="transmembrane region" description="Helical" evidence="1">
    <location>
        <begin position="73"/>
        <end position="90"/>
    </location>
</feature>
<reference evidence="3" key="1">
    <citation type="journal article" date="2019" name="Int. J. Syst. Evol. Microbiol.">
        <title>The Global Catalogue of Microorganisms (GCM) 10K type strain sequencing project: providing services to taxonomists for standard genome sequencing and annotation.</title>
        <authorList>
            <consortium name="The Broad Institute Genomics Platform"/>
            <consortium name="The Broad Institute Genome Sequencing Center for Infectious Disease"/>
            <person name="Wu L."/>
            <person name="Ma J."/>
        </authorList>
    </citation>
    <scope>NUCLEOTIDE SEQUENCE [LARGE SCALE GENOMIC DNA]</scope>
    <source>
        <strain evidence="3">NBRC 108730</strain>
    </source>
</reference>
<keyword evidence="1" id="KW-1133">Transmembrane helix</keyword>
<comment type="caution">
    <text evidence="2">The sequence shown here is derived from an EMBL/GenBank/DDBJ whole genome shotgun (WGS) entry which is preliminary data.</text>
</comment>
<evidence type="ECO:0000313" key="2">
    <source>
        <dbReference type="EMBL" id="GMA85871.1"/>
    </source>
</evidence>
<keyword evidence="1" id="KW-0812">Transmembrane</keyword>
<proteinExistence type="predicted"/>
<evidence type="ECO:0008006" key="4">
    <source>
        <dbReference type="Google" id="ProtNLM"/>
    </source>
</evidence>
<protein>
    <recommendedName>
        <fullName evidence="4">DUF3618 domain-containing protein</fullName>
    </recommendedName>
</protein>
<dbReference type="Pfam" id="PF12277">
    <property type="entry name" value="DUF3618"/>
    <property type="match status" value="1"/>
</dbReference>
<gene>
    <name evidence="2" type="ORF">GCM10025868_11210</name>
</gene>
<accession>A0ABQ6JCF8</accession>
<name>A0ABQ6JCF8_9ACTN</name>
<dbReference type="EMBL" id="BSUZ01000001">
    <property type="protein sequence ID" value="GMA85871.1"/>
    <property type="molecule type" value="Genomic_DNA"/>
</dbReference>